<gene>
    <name evidence="1" type="ORF">UE95_012480</name>
</gene>
<dbReference type="EMBL" id="JYMX02000008">
    <property type="protein sequence ID" value="MCW3712104.1"/>
    <property type="molecule type" value="Genomic_DNA"/>
</dbReference>
<dbReference type="Proteomes" id="UP000191686">
    <property type="component" value="Unassembled WGS sequence"/>
</dbReference>
<evidence type="ECO:0000313" key="2">
    <source>
        <dbReference type="Proteomes" id="UP000191686"/>
    </source>
</evidence>
<dbReference type="RefSeq" id="WP_080323410.1">
    <property type="nucleotide sequence ID" value="NZ_JYMX02000008.1"/>
</dbReference>
<reference evidence="1 2" key="2">
    <citation type="journal article" date="2017" name="Front. Microbiol.">
        <title>Genomics Reveals a Unique Clone of Burkholderia cenocepacia Harboring an Actively Excising Novel Genomic Island.</title>
        <authorList>
            <person name="Patil P.P."/>
            <person name="Mali S."/>
            <person name="Midha S."/>
            <person name="Gautam V."/>
            <person name="Dash L."/>
            <person name="Kumar S."/>
            <person name="Shastri J."/>
            <person name="Singhal L."/>
            <person name="Patil P.B."/>
        </authorList>
    </citation>
    <scope>NUCLEOTIDE SEQUENCE [LARGE SCALE GENOMIC DNA]</scope>
    <source>
        <strain evidence="1 2">BC-19</strain>
    </source>
</reference>
<accession>A0ABD4UDL1</accession>
<protein>
    <submittedName>
        <fullName evidence="1">Uncharacterized protein</fullName>
    </submittedName>
</protein>
<proteinExistence type="predicted"/>
<sequence>MKTTQIATTATVFTVRTVLKGERYGRLLCLVHDEDEPMVEFYDYRQRTKNEHEPFGQFVSRYHIKTLRERHQRSPEGILLDTGSADWKLDARELQEVVDWLSTHNE</sequence>
<reference evidence="1 2" key="1">
    <citation type="journal article" date="2017" name="Front. Microbiol.">
        <title>Genomics reveals a unique clone of Burkholderia cenocepacia harbouring an actively excising novel genomic island.</title>
        <authorList>
            <person name="Patil P."/>
            <person name="Mali S."/>
            <person name="Midha S."/>
            <person name="Gautam V."/>
            <person name="Dash L."/>
            <person name="Kumar S."/>
            <person name="Shastri J."/>
            <person name="Singhal L."/>
            <person name="Patil P.B."/>
        </authorList>
    </citation>
    <scope>NUCLEOTIDE SEQUENCE [LARGE SCALE GENOMIC DNA]</scope>
    <source>
        <strain evidence="1 2">BC-19</strain>
    </source>
</reference>
<comment type="caution">
    <text evidence="1">The sequence shown here is derived from an EMBL/GenBank/DDBJ whole genome shotgun (WGS) entry which is preliminary data.</text>
</comment>
<name>A0ABD4UDL1_9BURK</name>
<dbReference type="AlphaFoldDB" id="A0ABD4UDL1"/>
<evidence type="ECO:0000313" key="1">
    <source>
        <dbReference type="EMBL" id="MCW3712104.1"/>
    </source>
</evidence>
<organism evidence="1 2">
    <name type="scientific">Burkholderia cenocepacia</name>
    <dbReference type="NCBI Taxonomy" id="95486"/>
    <lineage>
        <taxon>Bacteria</taxon>
        <taxon>Pseudomonadati</taxon>
        <taxon>Pseudomonadota</taxon>
        <taxon>Betaproteobacteria</taxon>
        <taxon>Burkholderiales</taxon>
        <taxon>Burkholderiaceae</taxon>
        <taxon>Burkholderia</taxon>
        <taxon>Burkholderia cepacia complex</taxon>
    </lineage>
</organism>